<protein>
    <submittedName>
        <fullName evidence="3">SH3 type 3 domain-containing protein</fullName>
    </submittedName>
</protein>
<dbReference type="RefSeq" id="WP_146680347.1">
    <property type="nucleotide sequence ID" value="NZ_AQQV01000003.1"/>
</dbReference>
<comment type="caution">
    <text evidence="3">The sequence shown here is derived from an EMBL/GenBank/DDBJ whole genome shotgun (WGS) entry which is preliminary data.</text>
</comment>
<feature type="region of interest" description="Disordered" evidence="1">
    <location>
        <begin position="81"/>
        <end position="207"/>
    </location>
</feature>
<keyword evidence="2" id="KW-0812">Transmembrane</keyword>
<feature type="compositionally biased region" description="Basic and acidic residues" evidence="1">
    <location>
        <begin position="127"/>
        <end position="142"/>
    </location>
</feature>
<organism evidence="3 4">
    <name type="scientific">Oceanococcus atlanticus</name>
    <dbReference type="NCBI Taxonomy" id="1317117"/>
    <lineage>
        <taxon>Bacteria</taxon>
        <taxon>Pseudomonadati</taxon>
        <taxon>Pseudomonadota</taxon>
        <taxon>Gammaproteobacteria</taxon>
        <taxon>Chromatiales</taxon>
        <taxon>Oceanococcaceae</taxon>
        <taxon>Oceanococcus</taxon>
    </lineage>
</organism>
<dbReference type="AlphaFoldDB" id="A0A1Y1SD22"/>
<feature type="compositionally biased region" description="Low complexity" evidence="1">
    <location>
        <begin position="192"/>
        <end position="207"/>
    </location>
</feature>
<name>A0A1Y1SD22_9GAMM</name>
<evidence type="ECO:0000313" key="3">
    <source>
        <dbReference type="EMBL" id="ORE86205.1"/>
    </source>
</evidence>
<evidence type="ECO:0000313" key="4">
    <source>
        <dbReference type="Proteomes" id="UP000192342"/>
    </source>
</evidence>
<dbReference type="Proteomes" id="UP000192342">
    <property type="component" value="Unassembled WGS sequence"/>
</dbReference>
<evidence type="ECO:0000256" key="2">
    <source>
        <dbReference type="SAM" id="Phobius"/>
    </source>
</evidence>
<accession>A0A1Y1SD22</accession>
<proteinExistence type="predicted"/>
<feature type="compositionally biased region" description="Acidic residues" evidence="1">
    <location>
        <begin position="106"/>
        <end position="116"/>
    </location>
</feature>
<feature type="compositionally biased region" description="Low complexity" evidence="1">
    <location>
        <begin position="143"/>
        <end position="184"/>
    </location>
</feature>
<gene>
    <name evidence="3" type="ORF">ATO7_12948</name>
</gene>
<sequence length="317" mass="33064">MAASGGDTVVPTNWTGLIMVAVVIVVIAAVTYFGMDMQFGSDEGSKETEKSLSVKDVFSASARREIAAAEPARVLSRAELAARAPEAGSDPSDDADAWAQPGAPSADEDWSSDTDSWDTQSDNWDSTQEHWDDVASNHKDAAESVAAAASPTPTPVKATQKPTPKPTLKATPKPTVKPAATPKPSAKPVPKPTAAAQPRPTARKAPTPEALTAWWSDANGALSVLFAGTLDRGERVSDGIAVMFSEPVDPAQGNQHMRLTDESGSTVKANWKSGANPALLILEGLDAGRYTLSIGSQLQSQGGKSLAKDASGPVYVF</sequence>
<feature type="compositionally biased region" description="Low complexity" evidence="1">
    <location>
        <begin position="117"/>
        <end position="126"/>
    </location>
</feature>
<feature type="transmembrane region" description="Helical" evidence="2">
    <location>
        <begin position="14"/>
        <end position="35"/>
    </location>
</feature>
<keyword evidence="2" id="KW-0472">Membrane</keyword>
<keyword evidence="2" id="KW-1133">Transmembrane helix</keyword>
<evidence type="ECO:0000256" key="1">
    <source>
        <dbReference type="SAM" id="MobiDB-lite"/>
    </source>
</evidence>
<dbReference type="STRING" id="1317117.ATO7_12948"/>
<dbReference type="OrthoDB" id="7102039at2"/>
<keyword evidence="4" id="KW-1185">Reference proteome</keyword>
<dbReference type="EMBL" id="AQQV01000003">
    <property type="protein sequence ID" value="ORE86205.1"/>
    <property type="molecule type" value="Genomic_DNA"/>
</dbReference>
<reference evidence="3 4" key="1">
    <citation type="submission" date="2013-04" db="EMBL/GenBank/DDBJ databases">
        <title>Oceanococcus atlanticus 22II-S10r2 Genome Sequencing.</title>
        <authorList>
            <person name="Lai Q."/>
            <person name="Li G."/>
            <person name="Shao Z."/>
        </authorList>
    </citation>
    <scope>NUCLEOTIDE SEQUENCE [LARGE SCALE GENOMIC DNA]</scope>
    <source>
        <strain evidence="3 4">22II-S10r2</strain>
    </source>
</reference>